<evidence type="ECO:0000313" key="2">
    <source>
        <dbReference type="EMBL" id="MCA9758382.1"/>
    </source>
</evidence>
<dbReference type="Proteomes" id="UP000739538">
    <property type="component" value="Unassembled WGS sequence"/>
</dbReference>
<sequence length="424" mass="46036">MSNLRVCLLIGGYFPVVGGGETQMRLLMRALSARGLECQVVTQRRPADAAAREDVDGIPVSRVWPSGKNRSGKYLMMAPSLFRLFALRDRYDVILVSGIRTLGVVGVLAASWFGKRCVLRMASCGEMSGGYLARDGQPVPGWMRLLVGARNGILRKADRFLAVSRVVREEYVACGVDPGRIEWIPNGTDVTVYRPVDDESRAAMRTKLELPADPFLCVFTGKLNRGKGLEMLLRAWKRWVDLRSSGLAVRGKDLSGETAGHSERAIHLVLVGGGGQQATSCESELRRFVRDHALESDVTFTGYTTNVVEYLQAADLFLLPSDSEAMPNSLIEAMASGLPCIASAVGGVLDILEDGRNGRTHAAGDEDRLLELLVELHADEAQRSRLATAARSDAERVYARDVNVDKVVALLAAAHAGSEVARAL</sequence>
<dbReference type="Gene3D" id="3.40.50.2000">
    <property type="entry name" value="Glycogen Phosphorylase B"/>
    <property type="match status" value="2"/>
</dbReference>
<dbReference type="GO" id="GO:0016757">
    <property type="term" value="F:glycosyltransferase activity"/>
    <property type="evidence" value="ECO:0007669"/>
    <property type="project" value="TreeGrafter"/>
</dbReference>
<proteinExistence type="predicted"/>
<organism evidence="2 3">
    <name type="scientific">Eiseniibacteriota bacterium</name>
    <dbReference type="NCBI Taxonomy" id="2212470"/>
    <lineage>
        <taxon>Bacteria</taxon>
        <taxon>Candidatus Eiseniibacteriota</taxon>
    </lineage>
</organism>
<dbReference type="EMBL" id="JAGQHS010000166">
    <property type="protein sequence ID" value="MCA9758382.1"/>
    <property type="molecule type" value="Genomic_DNA"/>
</dbReference>
<protein>
    <submittedName>
        <fullName evidence="2">Glycosyltransferase family 4 protein</fullName>
    </submittedName>
</protein>
<dbReference type="Pfam" id="PF13692">
    <property type="entry name" value="Glyco_trans_1_4"/>
    <property type="match status" value="1"/>
</dbReference>
<gene>
    <name evidence="2" type="ORF">KDA27_21480</name>
</gene>
<evidence type="ECO:0000259" key="1">
    <source>
        <dbReference type="Pfam" id="PF13439"/>
    </source>
</evidence>
<dbReference type="InterPro" id="IPR050194">
    <property type="entry name" value="Glycosyltransferase_grp1"/>
</dbReference>
<reference evidence="2" key="1">
    <citation type="submission" date="2020-04" db="EMBL/GenBank/DDBJ databases">
        <authorList>
            <person name="Zhang T."/>
        </authorList>
    </citation>
    <scope>NUCLEOTIDE SEQUENCE</scope>
    <source>
        <strain evidence="2">HKST-UBA02</strain>
    </source>
</reference>
<dbReference type="PANTHER" id="PTHR45947:SF3">
    <property type="entry name" value="SULFOQUINOVOSYL TRANSFERASE SQD2"/>
    <property type="match status" value="1"/>
</dbReference>
<comment type="caution">
    <text evidence="2">The sequence shown here is derived from an EMBL/GenBank/DDBJ whole genome shotgun (WGS) entry which is preliminary data.</text>
</comment>
<name>A0A956NGI5_UNCEI</name>
<dbReference type="AlphaFoldDB" id="A0A956NGI5"/>
<feature type="domain" description="Glycosyltransferase subfamily 4-like N-terminal" evidence="1">
    <location>
        <begin position="17"/>
        <end position="190"/>
    </location>
</feature>
<dbReference type="SUPFAM" id="SSF53756">
    <property type="entry name" value="UDP-Glycosyltransferase/glycogen phosphorylase"/>
    <property type="match status" value="1"/>
</dbReference>
<accession>A0A956NGI5</accession>
<reference evidence="2" key="2">
    <citation type="journal article" date="2021" name="Microbiome">
        <title>Successional dynamics and alternative stable states in a saline activated sludge microbial community over 9 years.</title>
        <authorList>
            <person name="Wang Y."/>
            <person name="Ye J."/>
            <person name="Ju F."/>
            <person name="Liu L."/>
            <person name="Boyd J.A."/>
            <person name="Deng Y."/>
            <person name="Parks D.H."/>
            <person name="Jiang X."/>
            <person name="Yin X."/>
            <person name="Woodcroft B.J."/>
            <person name="Tyson G.W."/>
            <person name="Hugenholtz P."/>
            <person name="Polz M.F."/>
            <person name="Zhang T."/>
        </authorList>
    </citation>
    <scope>NUCLEOTIDE SEQUENCE</scope>
    <source>
        <strain evidence="2">HKST-UBA02</strain>
    </source>
</reference>
<dbReference type="InterPro" id="IPR028098">
    <property type="entry name" value="Glyco_trans_4-like_N"/>
</dbReference>
<dbReference type="PANTHER" id="PTHR45947">
    <property type="entry name" value="SULFOQUINOVOSYL TRANSFERASE SQD2"/>
    <property type="match status" value="1"/>
</dbReference>
<evidence type="ECO:0000313" key="3">
    <source>
        <dbReference type="Proteomes" id="UP000739538"/>
    </source>
</evidence>
<dbReference type="Pfam" id="PF13439">
    <property type="entry name" value="Glyco_transf_4"/>
    <property type="match status" value="1"/>
</dbReference>
<dbReference type="CDD" id="cd03801">
    <property type="entry name" value="GT4_PimA-like"/>
    <property type="match status" value="1"/>
</dbReference>